<accession>A0AA87ZTB1</accession>
<dbReference type="EMBL" id="BTGU01002011">
    <property type="protein sequence ID" value="GMN32758.1"/>
    <property type="molecule type" value="Genomic_DNA"/>
</dbReference>
<proteinExistence type="predicted"/>
<dbReference type="Proteomes" id="UP001187192">
    <property type="component" value="Unassembled WGS sequence"/>
</dbReference>
<gene>
    <name evidence="2" type="ORF">TIFTF001_041785</name>
</gene>
<feature type="region of interest" description="Disordered" evidence="1">
    <location>
        <begin position="60"/>
        <end position="90"/>
    </location>
</feature>
<comment type="caution">
    <text evidence="2">The sequence shown here is derived from an EMBL/GenBank/DDBJ whole genome shotgun (WGS) entry which is preliminary data.</text>
</comment>
<evidence type="ECO:0000313" key="2">
    <source>
        <dbReference type="EMBL" id="GMN32758.1"/>
    </source>
</evidence>
<reference evidence="2" key="1">
    <citation type="submission" date="2023-07" db="EMBL/GenBank/DDBJ databases">
        <title>draft genome sequence of fig (Ficus carica).</title>
        <authorList>
            <person name="Takahashi T."/>
            <person name="Nishimura K."/>
        </authorList>
    </citation>
    <scope>NUCLEOTIDE SEQUENCE</scope>
</reference>
<evidence type="ECO:0000256" key="1">
    <source>
        <dbReference type="SAM" id="MobiDB-lite"/>
    </source>
</evidence>
<dbReference type="AlphaFoldDB" id="A0AA87ZTB1"/>
<evidence type="ECO:0000313" key="3">
    <source>
        <dbReference type="Proteomes" id="UP001187192"/>
    </source>
</evidence>
<name>A0AA87ZTB1_FICCA</name>
<feature type="region of interest" description="Disordered" evidence="1">
    <location>
        <begin position="1"/>
        <end position="47"/>
    </location>
</feature>
<sequence length="390" mass="43089">MVDEVKSAEADTRSARRSEKEARAAKGAVEEARKEAGDRVKAAEEKAKLAEEKLSFTEDWARKAEQDAEEAETSQWEMAESMNKAERDLASAQAEHERYLEVALPAARAKRWRNISNPRTSRLALSPNTKRESEEITAEEAFEEGEVLGTAPLPENIVVLNDPGQPDVPEQAVAPEQPVPTVQPDDDQPTTPALCLGSCSGTSNSGRCPVVGPNSVFREPQELSAKADVLGPARARPIMIGARSWDLTPCSGNHRSCLRRQMSWVLFGHVQFWSGWFMSDFIPGSRGCSRVASPRPRTYSSASACLQAISLRVSSVQLSTYTMALSKRSRYFSSVSDSPCLTPNKWDTPSFLVFELRKVVAKESASFLKQPIDPGARLRYHWRAAPVKVR</sequence>
<keyword evidence="3" id="KW-1185">Reference proteome</keyword>
<protein>
    <submittedName>
        <fullName evidence="2">Uncharacterized protein</fullName>
    </submittedName>
</protein>
<organism evidence="2 3">
    <name type="scientific">Ficus carica</name>
    <name type="common">Common fig</name>
    <dbReference type="NCBI Taxonomy" id="3494"/>
    <lineage>
        <taxon>Eukaryota</taxon>
        <taxon>Viridiplantae</taxon>
        <taxon>Streptophyta</taxon>
        <taxon>Embryophyta</taxon>
        <taxon>Tracheophyta</taxon>
        <taxon>Spermatophyta</taxon>
        <taxon>Magnoliopsida</taxon>
        <taxon>eudicotyledons</taxon>
        <taxon>Gunneridae</taxon>
        <taxon>Pentapetalae</taxon>
        <taxon>rosids</taxon>
        <taxon>fabids</taxon>
        <taxon>Rosales</taxon>
        <taxon>Moraceae</taxon>
        <taxon>Ficeae</taxon>
        <taxon>Ficus</taxon>
    </lineage>
</organism>